<feature type="domain" description="J" evidence="3">
    <location>
        <begin position="1123"/>
        <end position="1208"/>
    </location>
</feature>
<dbReference type="InterPro" id="IPR018253">
    <property type="entry name" value="DnaJ_domain_CS"/>
</dbReference>
<keyword evidence="5" id="KW-1185">Reference proteome</keyword>
<dbReference type="AlphaFoldDB" id="A0A8X8AJE8"/>
<dbReference type="PROSITE" id="PS00636">
    <property type="entry name" value="DNAJ_1"/>
    <property type="match status" value="1"/>
</dbReference>
<evidence type="ECO:0000313" key="5">
    <source>
        <dbReference type="Proteomes" id="UP000886885"/>
    </source>
</evidence>
<accession>A0A8X8AJE8</accession>
<feature type="compositionally biased region" description="Polar residues" evidence="2">
    <location>
        <begin position="1"/>
        <end position="26"/>
    </location>
</feature>
<dbReference type="PANTHER" id="PTHR45181">
    <property type="entry name" value="HEAT SHOCK PROTEIN DNAJ WITH TETRATRICOPEPTIDE REPEAT-CONTAINING PROTEIN"/>
    <property type="match status" value="1"/>
</dbReference>
<dbReference type="CDD" id="cd06257">
    <property type="entry name" value="DnaJ"/>
    <property type="match status" value="1"/>
</dbReference>
<feature type="region of interest" description="Disordered" evidence="2">
    <location>
        <begin position="469"/>
        <end position="530"/>
    </location>
</feature>
<comment type="caution">
    <text evidence="4">The sequence shown here is derived from an EMBL/GenBank/DDBJ whole genome shotgun (WGS) entry which is preliminary data.</text>
</comment>
<dbReference type="InterPro" id="IPR019734">
    <property type="entry name" value="TPR_rpt"/>
</dbReference>
<feature type="coiled-coil region" evidence="1">
    <location>
        <begin position="1061"/>
        <end position="1115"/>
    </location>
</feature>
<protein>
    <recommendedName>
        <fullName evidence="3">J domain-containing protein</fullName>
    </recommendedName>
</protein>
<dbReference type="Pfam" id="PF00226">
    <property type="entry name" value="DnaJ"/>
    <property type="match status" value="1"/>
</dbReference>
<name>A0A8X8AJE8_POPTO</name>
<dbReference type="PANTHER" id="PTHR45181:SF4">
    <property type="entry name" value="HEAT SHOCK PROTEIN DNAJ WITH TETRATRICOPEPTIDE REPEAT-CONTAINING PROTEIN"/>
    <property type="match status" value="1"/>
</dbReference>
<dbReference type="PROSITE" id="PS50076">
    <property type="entry name" value="DNAJ_2"/>
    <property type="match status" value="1"/>
</dbReference>
<dbReference type="OrthoDB" id="10250354at2759"/>
<proteinExistence type="predicted"/>
<evidence type="ECO:0000313" key="4">
    <source>
        <dbReference type="EMBL" id="KAG6789434.1"/>
    </source>
</evidence>
<feature type="region of interest" description="Disordered" evidence="2">
    <location>
        <begin position="649"/>
        <end position="669"/>
    </location>
</feature>
<dbReference type="InterPro" id="IPR001623">
    <property type="entry name" value="DnaJ_domain"/>
</dbReference>
<evidence type="ECO:0000256" key="1">
    <source>
        <dbReference type="SAM" id="Coils"/>
    </source>
</evidence>
<dbReference type="Pfam" id="PF13181">
    <property type="entry name" value="TPR_8"/>
    <property type="match status" value="1"/>
</dbReference>
<sequence>MNPSNFDNLNSGFSNSTRISNQNPNFSSRSSSSSSTKGGLSRPRLEKARRQSNPQNFKSNEETWVGLGFNQFRPDTSRVEPGGSGSGGNEKFVFGASPSNMRFNSNSGKEIIEELKSLRTGNETNVDVSEKSGFVFASDGDKNHGVDESMQKLSIDDKENVVDGASKLSVNGKFGSGDNVGSSIGRNVELLPPDELEKKLNIEEAGDATNGGGSFQADDIKKSGFKSSEKGSEMFAAAAENALPDKIKNLNIKDYVVTNNVNNETNEKDSFAFGSRESIGGYVGEENESALSHGMGCKLKIGSAKVESSGQTNMGFSSCRISRKDMPTVNEGDKKFHDCGDPTEFIFEGGTPGKDVSGIHASMDQPKIDTQPIGIAGPSHAFSSSRLAGWNAFRVPPTGGLEKTDGFSFTSKQDGAGSPFVEFKTPNPKGNLFTGLNPKMEFSTKFKDSKVKKKRGKLKQPVKVPLSPGLDFVTRESGSQEIPEASESYSPMDISPYQETLSDARNSRETSVTSEESFALDSQHASTDSQPTVLNDAIDEDLVVATQRMDINEEDMKCRETKEKNSENCFDKGIGAENHMEESISRAETESCKSANEEIDSINDVIVTSAESEASSSTNLDSDLSTQFFSAVSSEDTVNSGFTFAASSTAHVSPKHHHKKNNLVRADNDSFNSSATSKGSYASSSLQFTPFSGSSSPLSAVRSKKVGLSAPSHVVGDNGELLKGLEINQGSVSASAAAQEACEKWRLRQDKFQSTPCHSFIKLFDMECILLGNQAYKSGDLSKAEDCYTQGVNCVSKSETSVSCLRALMLCYSNRAAIRMSLGRMRDALGDCKMAAAIDPNFIRVQFRAANCYLALGDVEGAVQYFKKCLQFGIDACVDRKISVEASDGLQKAQRVSECMQHSAELLKGGAPNDAESALQVIAEGLLISSCSEKLLEMKAESLFMLRKYEEVIQLCEHTFDSAKKNSPPLHADYHVEDIGPELTKDTSFMIWRCCLIFKSYFHLGRLEEAIGSLEKQMEPPSTATRIGIETQESLVLLAATVNELIRHKAISRRATLYEMIRDYAQAARDLQRLVAVLTKQVEEKTKQFRHSDKTTNLANDLRQARLRLSNIEEAARKEVPLNMYLILGIEPSASASEVKKAYHKAALRHHPDKAGHSLARSDNGDDSLWKEIGEEVHKDTDRLFKMIGEAYAMLSDPAKRAQYDLEVMRNDLKKQSGSSTYRTHTDAPNYPFERSSSRRQWKEGWRPYGRTLADSLTLTTDERLADPFTVLDMAR</sequence>
<gene>
    <name evidence="4" type="ORF">POTOM_005532</name>
</gene>
<organism evidence="4 5">
    <name type="scientific">Populus tomentosa</name>
    <name type="common">Chinese white poplar</name>
    <dbReference type="NCBI Taxonomy" id="118781"/>
    <lineage>
        <taxon>Eukaryota</taxon>
        <taxon>Viridiplantae</taxon>
        <taxon>Streptophyta</taxon>
        <taxon>Embryophyta</taxon>
        <taxon>Tracheophyta</taxon>
        <taxon>Spermatophyta</taxon>
        <taxon>Magnoliopsida</taxon>
        <taxon>eudicotyledons</taxon>
        <taxon>Gunneridae</taxon>
        <taxon>Pentapetalae</taxon>
        <taxon>rosids</taxon>
        <taxon>fabids</taxon>
        <taxon>Malpighiales</taxon>
        <taxon>Salicaceae</taxon>
        <taxon>Saliceae</taxon>
        <taxon>Populus</taxon>
    </lineage>
</organism>
<keyword evidence="1" id="KW-0175">Coiled coil</keyword>
<evidence type="ECO:0000259" key="3">
    <source>
        <dbReference type="PROSITE" id="PS50076"/>
    </source>
</evidence>
<feature type="region of interest" description="Disordered" evidence="2">
    <location>
        <begin position="1217"/>
        <end position="1237"/>
    </location>
</feature>
<dbReference type="EMBL" id="JAAWWB010000002">
    <property type="protein sequence ID" value="KAG6789434.1"/>
    <property type="molecule type" value="Genomic_DNA"/>
</dbReference>
<feature type="compositionally biased region" description="Polar residues" evidence="2">
    <location>
        <begin position="497"/>
        <end position="516"/>
    </location>
</feature>
<dbReference type="Proteomes" id="UP000886885">
    <property type="component" value="Chromosome 1D"/>
</dbReference>
<reference evidence="4" key="1">
    <citation type="journal article" date="2020" name="bioRxiv">
        <title>Hybrid origin of Populus tomentosa Carr. identified through genome sequencing and phylogenomic analysis.</title>
        <authorList>
            <person name="An X."/>
            <person name="Gao K."/>
            <person name="Chen Z."/>
            <person name="Li J."/>
            <person name="Yang X."/>
            <person name="Yang X."/>
            <person name="Zhou J."/>
            <person name="Guo T."/>
            <person name="Zhao T."/>
            <person name="Huang S."/>
            <person name="Miao D."/>
            <person name="Khan W.U."/>
            <person name="Rao P."/>
            <person name="Ye M."/>
            <person name="Lei B."/>
            <person name="Liao W."/>
            <person name="Wang J."/>
            <person name="Ji L."/>
            <person name="Li Y."/>
            <person name="Guo B."/>
            <person name="Mustafa N.S."/>
            <person name="Li S."/>
            <person name="Yun Q."/>
            <person name="Keller S.R."/>
            <person name="Mao J."/>
            <person name="Zhang R."/>
            <person name="Strauss S.H."/>
        </authorList>
    </citation>
    <scope>NUCLEOTIDE SEQUENCE</scope>
    <source>
        <strain evidence="4">GM15</strain>
        <tissue evidence="4">Leaf</tissue>
    </source>
</reference>
<evidence type="ECO:0000256" key="2">
    <source>
        <dbReference type="SAM" id="MobiDB-lite"/>
    </source>
</evidence>
<dbReference type="SMART" id="SM00271">
    <property type="entry name" value="DnaJ"/>
    <property type="match status" value="1"/>
</dbReference>
<feature type="compositionally biased region" description="Basic residues" evidence="2">
    <location>
        <begin position="653"/>
        <end position="662"/>
    </location>
</feature>
<feature type="region of interest" description="Disordered" evidence="2">
    <location>
        <begin position="1"/>
        <end position="65"/>
    </location>
</feature>
<dbReference type="SMART" id="SM00028">
    <property type="entry name" value="TPR"/>
    <property type="match status" value="5"/>
</dbReference>